<evidence type="ECO:0000256" key="2">
    <source>
        <dbReference type="ARBA" id="ARBA00022741"/>
    </source>
</evidence>
<dbReference type="PROSITE" id="PS50893">
    <property type="entry name" value="ABC_TRANSPORTER_2"/>
    <property type="match status" value="1"/>
</dbReference>
<dbReference type="InterPro" id="IPR003593">
    <property type="entry name" value="AAA+_ATPase"/>
</dbReference>
<evidence type="ECO:0000256" key="1">
    <source>
        <dbReference type="ARBA" id="ARBA00022448"/>
    </source>
</evidence>
<evidence type="ECO:0000259" key="4">
    <source>
        <dbReference type="PROSITE" id="PS50893"/>
    </source>
</evidence>
<dbReference type="Pfam" id="PF00005">
    <property type="entry name" value="ABC_tran"/>
    <property type="match status" value="1"/>
</dbReference>
<sequence length="241" mass="26419">MNPTSPQDTALEADAIKVDAIKIDVLEAKNIYKSFQLEQDQIEVLKDINLSVHPGEFVAIMGKSGSGKSTLLSLLAGLDHPTAGQIKLNGDDLTHMSEEQLALKRQSDIGFVFQSFHLIPTLSVRENIEFPLSIARQQNPARVDELLDAVELTHRAMSFPHQLSGGEKQRTAIARALVAKPQILFADEPTGNLDEKTADQVMQLLLNLQQAFNTALVIVTHDPSLAKLADRTITIVDGRLV</sequence>
<dbReference type="InterPro" id="IPR017911">
    <property type="entry name" value="MacB-like_ATP-bd"/>
</dbReference>
<dbReference type="GO" id="GO:0005524">
    <property type="term" value="F:ATP binding"/>
    <property type="evidence" value="ECO:0007669"/>
    <property type="project" value="UniProtKB-KW"/>
</dbReference>
<dbReference type="GO" id="GO:0016887">
    <property type="term" value="F:ATP hydrolysis activity"/>
    <property type="evidence" value="ECO:0007669"/>
    <property type="project" value="InterPro"/>
</dbReference>
<dbReference type="SUPFAM" id="SSF52540">
    <property type="entry name" value="P-loop containing nucleoside triphosphate hydrolases"/>
    <property type="match status" value="1"/>
</dbReference>
<dbReference type="SMART" id="SM00382">
    <property type="entry name" value="AAA"/>
    <property type="match status" value="1"/>
</dbReference>
<dbReference type="GO" id="GO:0005886">
    <property type="term" value="C:plasma membrane"/>
    <property type="evidence" value="ECO:0007669"/>
    <property type="project" value="TreeGrafter"/>
</dbReference>
<dbReference type="GO" id="GO:0022857">
    <property type="term" value="F:transmembrane transporter activity"/>
    <property type="evidence" value="ECO:0007669"/>
    <property type="project" value="TreeGrafter"/>
</dbReference>
<protein>
    <submittedName>
        <fullName evidence="5">ABC transporter ATP-binding protein</fullName>
    </submittedName>
</protein>
<keyword evidence="3 5" id="KW-0067">ATP-binding</keyword>
<dbReference type="CDD" id="cd03255">
    <property type="entry name" value="ABC_MJ0796_LolCDE_FtsE"/>
    <property type="match status" value="1"/>
</dbReference>
<dbReference type="GO" id="GO:0098796">
    <property type="term" value="C:membrane protein complex"/>
    <property type="evidence" value="ECO:0007669"/>
    <property type="project" value="UniProtKB-ARBA"/>
</dbReference>
<accession>A0A3B0WFL3</accession>
<dbReference type="InterPro" id="IPR015854">
    <property type="entry name" value="ABC_transpr_LolD-like"/>
</dbReference>
<evidence type="ECO:0000313" key="5">
    <source>
        <dbReference type="EMBL" id="VAW48169.1"/>
    </source>
</evidence>
<dbReference type="PANTHER" id="PTHR24220:SF86">
    <property type="entry name" value="ABC TRANSPORTER ABCH.1"/>
    <property type="match status" value="1"/>
</dbReference>
<organism evidence="5">
    <name type="scientific">hydrothermal vent metagenome</name>
    <dbReference type="NCBI Taxonomy" id="652676"/>
    <lineage>
        <taxon>unclassified sequences</taxon>
        <taxon>metagenomes</taxon>
        <taxon>ecological metagenomes</taxon>
    </lineage>
</organism>
<dbReference type="EMBL" id="UOFA01000391">
    <property type="protein sequence ID" value="VAW48169.1"/>
    <property type="molecule type" value="Genomic_DNA"/>
</dbReference>
<proteinExistence type="predicted"/>
<name>A0A3B0WFL3_9ZZZZ</name>
<dbReference type="AlphaFoldDB" id="A0A3B0WFL3"/>
<dbReference type="InterPro" id="IPR027417">
    <property type="entry name" value="P-loop_NTPase"/>
</dbReference>
<gene>
    <name evidence="5" type="ORF">MNBD_GAMMA02-746</name>
</gene>
<keyword evidence="1" id="KW-0813">Transport</keyword>
<evidence type="ECO:0000256" key="3">
    <source>
        <dbReference type="ARBA" id="ARBA00022840"/>
    </source>
</evidence>
<dbReference type="PANTHER" id="PTHR24220">
    <property type="entry name" value="IMPORT ATP-BINDING PROTEIN"/>
    <property type="match status" value="1"/>
</dbReference>
<dbReference type="InterPro" id="IPR003439">
    <property type="entry name" value="ABC_transporter-like_ATP-bd"/>
</dbReference>
<dbReference type="Gene3D" id="3.40.50.300">
    <property type="entry name" value="P-loop containing nucleotide triphosphate hydrolases"/>
    <property type="match status" value="1"/>
</dbReference>
<dbReference type="FunFam" id="3.40.50.300:FF:000032">
    <property type="entry name" value="Export ABC transporter ATP-binding protein"/>
    <property type="match status" value="1"/>
</dbReference>
<reference evidence="5" key="1">
    <citation type="submission" date="2018-06" db="EMBL/GenBank/DDBJ databases">
        <authorList>
            <person name="Zhirakovskaya E."/>
        </authorList>
    </citation>
    <scope>NUCLEOTIDE SEQUENCE</scope>
</reference>
<keyword evidence="2" id="KW-0547">Nucleotide-binding</keyword>
<feature type="domain" description="ABC transporter" evidence="4">
    <location>
        <begin position="26"/>
        <end position="241"/>
    </location>
</feature>